<evidence type="ECO:0000313" key="3">
    <source>
        <dbReference type="Proteomes" id="UP000306602"/>
    </source>
</evidence>
<gene>
    <name evidence="2" type="ORF">E4Z66_04750</name>
</gene>
<proteinExistence type="predicted"/>
<dbReference type="RefSeq" id="WP_136461792.1">
    <property type="nucleotide sequence ID" value="NZ_SRKY01000001.1"/>
</dbReference>
<reference evidence="2 3" key="1">
    <citation type="submission" date="2019-04" db="EMBL/GenBank/DDBJ databases">
        <title>Shimia ponticola sp. nov., isolated from seawater.</title>
        <authorList>
            <person name="Kim Y.-O."/>
            <person name="Yoon J.-H."/>
        </authorList>
    </citation>
    <scope>NUCLEOTIDE SEQUENCE [LARGE SCALE GENOMIC DNA]</scope>
    <source>
        <strain evidence="2 3">MYP11</strain>
    </source>
</reference>
<keyword evidence="1" id="KW-0732">Signal</keyword>
<sequence length="149" mass="15828">MKRILTLTTAAAALVATTAFADAPFKGSDNKAYPTLETEQAANHAAKGVRYNKDTMSDISYGSGIYTTEGTVIGSIESWERDGAGSEMTVALNEEAGIPADTLVLSIAPEAVMKSDNVVMLDTTLAELKLKAEANTIGEKKERIEIDIN</sequence>
<comment type="caution">
    <text evidence="2">The sequence shown here is derived from an EMBL/GenBank/DDBJ whole genome shotgun (WGS) entry which is preliminary data.</text>
</comment>
<name>A0A4S4NGU2_9RHOB</name>
<organism evidence="2 3">
    <name type="scientific">Aliishimia ponticola</name>
    <dbReference type="NCBI Taxonomy" id="2499833"/>
    <lineage>
        <taxon>Bacteria</taxon>
        <taxon>Pseudomonadati</taxon>
        <taxon>Pseudomonadota</taxon>
        <taxon>Alphaproteobacteria</taxon>
        <taxon>Rhodobacterales</taxon>
        <taxon>Paracoccaceae</taxon>
        <taxon>Aliishimia</taxon>
    </lineage>
</organism>
<dbReference type="AlphaFoldDB" id="A0A4S4NGU2"/>
<evidence type="ECO:0008006" key="4">
    <source>
        <dbReference type="Google" id="ProtNLM"/>
    </source>
</evidence>
<protein>
    <recommendedName>
        <fullName evidence="4">PRC-barrel domain containing protein</fullName>
    </recommendedName>
</protein>
<keyword evidence="3" id="KW-1185">Reference proteome</keyword>
<evidence type="ECO:0000256" key="1">
    <source>
        <dbReference type="SAM" id="SignalP"/>
    </source>
</evidence>
<accession>A0A4S4NGU2</accession>
<dbReference type="EMBL" id="SRKY01000001">
    <property type="protein sequence ID" value="THH38872.1"/>
    <property type="molecule type" value="Genomic_DNA"/>
</dbReference>
<feature type="signal peptide" evidence="1">
    <location>
        <begin position="1"/>
        <end position="21"/>
    </location>
</feature>
<dbReference type="Proteomes" id="UP000306602">
    <property type="component" value="Unassembled WGS sequence"/>
</dbReference>
<feature type="chain" id="PRO_5020588472" description="PRC-barrel domain containing protein" evidence="1">
    <location>
        <begin position="22"/>
        <end position="149"/>
    </location>
</feature>
<evidence type="ECO:0000313" key="2">
    <source>
        <dbReference type="EMBL" id="THH38872.1"/>
    </source>
</evidence>